<dbReference type="PANTHER" id="PTHR33938">
    <property type="entry name" value="FERULOYL ESTERASE B-RELATED"/>
    <property type="match status" value="1"/>
</dbReference>
<protein>
    <recommendedName>
        <fullName evidence="8">Carboxylic ester hydrolase</fullName>
        <ecNumber evidence="8">3.1.1.-</ecNumber>
    </recommendedName>
</protein>
<evidence type="ECO:0000313" key="9">
    <source>
        <dbReference type="EMBL" id="KAF6818788.1"/>
    </source>
</evidence>
<dbReference type="Proteomes" id="UP000654918">
    <property type="component" value="Unassembled WGS sequence"/>
</dbReference>
<dbReference type="SUPFAM" id="SSF53474">
    <property type="entry name" value="alpha/beta-Hydrolases"/>
    <property type="match status" value="1"/>
</dbReference>
<keyword evidence="2" id="KW-0719">Serine esterase</keyword>
<gene>
    <name evidence="9" type="ORF">CPLU01_13227</name>
</gene>
<sequence length="537" mass="57656">MKWIASLTLTLAAARYAAATNSTSCTPRLISYWINANASLSTVEPVDEGGSFGEEGNVAYPGNVTGLPSLCAISFIAKTGDGNQTYKFGLFLPDEWNNHILTVGNDGFDGGVNWPAMGAGAKYGYAVMSTDGGHNSTGMNLTWALGDEDRQLDFGFRALHGSLMLTRRVVQQYYNLPAQKSYFAGEGNGGRQGLKVASVYPRDFNAVLVGAAAWWQSHLQSWRISRGALNQPANDTKYISPENYTVLGENVLKQCDLTDGLEDGIISNPLNCTVDFSLFTCGGTNVNASSCLSAEQIEVAKQIYTLYEINGTAVFPGLSPGTEAGWGELLGNGTELNSEAVQYFQNFVYADPTWAWSSYNDSVPTYANETNPGDLDVNNFNLTTFASLGHKILMYHGMADASVPFNASIHLYNFLSNATSGGSNGTDSWLRLFLVPGLNSKNTDVDAPWFVGGPSQWTQINSTNTTSTGFNVPATDLFAALAQWEASGTAPASVIASTWTNATDPSTPVLRQRPVCAYPAVQKYNGGDEKLADSFTC</sequence>
<keyword evidence="3" id="KW-0479">Metal-binding</keyword>
<keyword evidence="7" id="KW-1015">Disulfide bond</keyword>
<name>A0A8H6JTM4_9PEZI</name>
<evidence type="ECO:0000313" key="10">
    <source>
        <dbReference type="Proteomes" id="UP000654918"/>
    </source>
</evidence>
<dbReference type="InterPro" id="IPR029058">
    <property type="entry name" value="AB_hydrolase_fold"/>
</dbReference>
<keyword evidence="5 8" id="KW-0378">Hydrolase</keyword>
<evidence type="ECO:0000256" key="4">
    <source>
        <dbReference type="ARBA" id="ARBA00022729"/>
    </source>
</evidence>
<dbReference type="PANTHER" id="PTHR33938:SF2">
    <property type="entry name" value="CARBOXYLIC ESTER HYDROLASE"/>
    <property type="match status" value="1"/>
</dbReference>
<dbReference type="EMBL" id="WIGO01000297">
    <property type="protein sequence ID" value="KAF6818788.1"/>
    <property type="molecule type" value="Genomic_DNA"/>
</dbReference>
<feature type="signal peptide" evidence="8">
    <location>
        <begin position="1"/>
        <end position="19"/>
    </location>
</feature>
<evidence type="ECO:0000256" key="2">
    <source>
        <dbReference type="ARBA" id="ARBA00022487"/>
    </source>
</evidence>
<keyword evidence="6" id="KW-0106">Calcium</keyword>
<dbReference type="GO" id="GO:0030600">
    <property type="term" value="F:feruloyl esterase activity"/>
    <property type="evidence" value="ECO:0007669"/>
    <property type="project" value="UniProtKB-ARBA"/>
</dbReference>
<comment type="similarity">
    <text evidence="1 8">Belongs to the tannase family.</text>
</comment>
<dbReference type="Pfam" id="PF07519">
    <property type="entry name" value="Tannase"/>
    <property type="match status" value="1"/>
</dbReference>
<organism evidence="9 10">
    <name type="scientific">Colletotrichum plurivorum</name>
    <dbReference type="NCBI Taxonomy" id="2175906"/>
    <lineage>
        <taxon>Eukaryota</taxon>
        <taxon>Fungi</taxon>
        <taxon>Dikarya</taxon>
        <taxon>Ascomycota</taxon>
        <taxon>Pezizomycotina</taxon>
        <taxon>Sordariomycetes</taxon>
        <taxon>Hypocreomycetidae</taxon>
        <taxon>Glomerellales</taxon>
        <taxon>Glomerellaceae</taxon>
        <taxon>Colletotrichum</taxon>
        <taxon>Colletotrichum orchidearum species complex</taxon>
    </lineage>
</organism>
<evidence type="ECO:0000256" key="6">
    <source>
        <dbReference type="ARBA" id="ARBA00022837"/>
    </source>
</evidence>
<comment type="caution">
    <text evidence="9">The sequence shown here is derived from an EMBL/GenBank/DDBJ whole genome shotgun (WGS) entry which is preliminary data.</text>
</comment>
<keyword evidence="4 8" id="KW-0732">Signal</keyword>
<evidence type="ECO:0000256" key="1">
    <source>
        <dbReference type="ARBA" id="ARBA00006249"/>
    </source>
</evidence>
<reference evidence="9" key="1">
    <citation type="journal article" date="2020" name="Phytopathology">
        <title>Genome Sequence Resources of Colletotrichum truncatum, C. plurivorum, C. musicola, and C. sojae: Four Species Pathogenic to Soybean (Glycine max).</title>
        <authorList>
            <person name="Rogerio F."/>
            <person name="Boufleur T.R."/>
            <person name="Ciampi-Guillardi M."/>
            <person name="Sukno S.A."/>
            <person name="Thon M.R."/>
            <person name="Massola Junior N.S."/>
            <person name="Baroncelli R."/>
        </authorList>
    </citation>
    <scope>NUCLEOTIDE SEQUENCE</scope>
    <source>
        <strain evidence="9">LFN00145</strain>
    </source>
</reference>
<evidence type="ECO:0000256" key="8">
    <source>
        <dbReference type="RuleBase" id="RU361238"/>
    </source>
</evidence>
<accession>A0A8H6JTM4</accession>
<dbReference type="InterPro" id="IPR011118">
    <property type="entry name" value="Tannase/feruloyl_esterase"/>
</dbReference>
<evidence type="ECO:0000256" key="7">
    <source>
        <dbReference type="ARBA" id="ARBA00023157"/>
    </source>
</evidence>
<evidence type="ECO:0000256" key="5">
    <source>
        <dbReference type="ARBA" id="ARBA00022801"/>
    </source>
</evidence>
<keyword evidence="10" id="KW-1185">Reference proteome</keyword>
<dbReference type="EC" id="3.1.1.-" evidence="8"/>
<dbReference type="AlphaFoldDB" id="A0A8H6JTM4"/>
<dbReference type="Gene3D" id="3.40.50.1820">
    <property type="entry name" value="alpha/beta hydrolase"/>
    <property type="match status" value="1"/>
</dbReference>
<feature type="chain" id="PRO_5034904674" description="Carboxylic ester hydrolase" evidence="8">
    <location>
        <begin position="20"/>
        <end position="537"/>
    </location>
</feature>
<evidence type="ECO:0000256" key="3">
    <source>
        <dbReference type="ARBA" id="ARBA00022723"/>
    </source>
</evidence>
<dbReference type="GO" id="GO:0046872">
    <property type="term" value="F:metal ion binding"/>
    <property type="evidence" value="ECO:0007669"/>
    <property type="project" value="UniProtKB-KW"/>
</dbReference>
<proteinExistence type="inferred from homology"/>